<dbReference type="AlphaFoldDB" id="X1AFP6"/>
<evidence type="ECO:0000313" key="1">
    <source>
        <dbReference type="EMBL" id="GAG68607.1"/>
    </source>
</evidence>
<proteinExistence type="predicted"/>
<protein>
    <submittedName>
        <fullName evidence="1">Uncharacterized protein</fullName>
    </submittedName>
</protein>
<comment type="caution">
    <text evidence="1">The sequence shown here is derived from an EMBL/GenBank/DDBJ whole genome shotgun (WGS) entry which is preliminary data.</text>
</comment>
<sequence length="139" mass="14326">MPTDTERRLEALENLVLFGGGVAAGTASGRQLAAAAARRAPAVAVRGAGTAGRVGLAVAKRHPIGTAATLAYLGYIHRDDIRDVAEELGEGAKETVKVTKRTVSKANKAVKHAMGLLKAGTKRSTGADKGKLPKGAFRI</sequence>
<dbReference type="EMBL" id="BART01002830">
    <property type="protein sequence ID" value="GAG68607.1"/>
    <property type="molecule type" value="Genomic_DNA"/>
</dbReference>
<accession>X1AFP6</accession>
<gene>
    <name evidence="1" type="ORF">S01H4_08301</name>
</gene>
<reference evidence="1" key="1">
    <citation type="journal article" date="2014" name="Front. Microbiol.">
        <title>High frequency of phylogenetically diverse reductive dehalogenase-homologous genes in deep subseafloor sedimentary metagenomes.</title>
        <authorList>
            <person name="Kawai M."/>
            <person name="Futagami T."/>
            <person name="Toyoda A."/>
            <person name="Takaki Y."/>
            <person name="Nishi S."/>
            <person name="Hori S."/>
            <person name="Arai W."/>
            <person name="Tsubouchi T."/>
            <person name="Morono Y."/>
            <person name="Uchiyama I."/>
            <person name="Ito T."/>
            <person name="Fujiyama A."/>
            <person name="Inagaki F."/>
            <person name="Takami H."/>
        </authorList>
    </citation>
    <scope>NUCLEOTIDE SEQUENCE</scope>
    <source>
        <strain evidence="1">Expedition CK06-06</strain>
    </source>
</reference>
<organism evidence="1">
    <name type="scientific">marine sediment metagenome</name>
    <dbReference type="NCBI Taxonomy" id="412755"/>
    <lineage>
        <taxon>unclassified sequences</taxon>
        <taxon>metagenomes</taxon>
        <taxon>ecological metagenomes</taxon>
    </lineage>
</organism>
<name>X1AFP6_9ZZZZ</name>
<feature type="non-terminal residue" evidence="1">
    <location>
        <position position="139"/>
    </location>
</feature>